<evidence type="ECO:0000256" key="1">
    <source>
        <dbReference type="SAM" id="MobiDB-lite"/>
    </source>
</evidence>
<name>A0ABX0VUU8_9RHOB</name>
<comment type="caution">
    <text evidence="3">The sequence shown here is derived from an EMBL/GenBank/DDBJ whole genome shotgun (WGS) entry which is preliminary data.</text>
</comment>
<feature type="compositionally biased region" description="Low complexity" evidence="1">
    <location>
        <begin position="88"/>
        <end position="106"/>
    </location>
</feature>
<protein>
    <submittedName>
        <fullName evidence="3">Uncharacterized protein</fullName>
    </submittedName>
</protein>
<evidence type="ECO:0000313" key="4">
    <source>
        <dbReference type="Proteomes" id="UP000709466"/>
    </source>
</evidence>
<dbReference type="EMBL" id="JAATOP010000003">
    <property type="protein sequence ID" value="NIY71843.1"/>
    <property type="molecule type" value="Genomic_DNA"/>
</dbReference>
<feature type="region of interest" description="Disordered" evidence="1">
    <location>
        <begin position="71"/>
        <end position="115"/>
    </location>
</feature>
<sequence length="115" mass="11812">MKSVWAIVGAIVVVLLIAVGIYMVDVDQTQETVLPEVSVEGGQMPEFDATVGSVEAGTKTVEVEVPTIEVNPPEDAEGEPVLGDAAEDAAAATEEAADATAEAADQAADEVTEQQ</sequence>
<evidence type="ECO:0000313" key="3">
    <source>
        <dbReference type="EMBL" id="NIY71843.1"/>
    </source>
</evidence>
<dbReference type="Proteomes" id="UP000709466">
    <property type="component" value="Unassembled WGS sequence"/>
</dbReference>
<reference evidence="3 4" key="1">
    <citation type="submission" date="2020-03" db="EMBL/GenBank/DDBJ databases">
        <title>Bacterial isolates of synthetic phycosphere.</title>
        <authorList>
            <person name="Fu H."/>
            <person name="Moran M.A."/>
        </authorList>
    </citation>
    <scope>NUCLEOTIDE SEQUENCE [LARGE SCALE GENOMIC DNA]</scope>
    <source>
        <strain evidence="3 4">HF1</strain>
    </source>
</reference>
<keyword evidence="2" id="KW-0812">Transmembrane</keyword>
<keyword evidence="4" id="KW-1185">Reference proteome</keyword>
<evidence type="ECO:0000256" key="2">
    <source>
        <dbReference type="SAM" id="Phobius"/>
    </source>
</evidence>
<dbReference type="RefSeq" id="WP_167637125.1">
    <property type="nucleotide sequence ID" value="NZ_JAATOP010000003.1"/>
</dbReference>
<organism evidence="3 4">
    <name type="scientific">Marivivens donghaensis</name>
    <dbReference type="NCBI Taxonomy" id="1699413"/>
    <lineage>
        <taxon>Bacteria</taxon>
        <taxon>Pseudomonadati</taxon>
        <taxon>Pseudomonadota</taxon>
        <taxon>Alphaproteobacteria</taxon>
        <taxon>Rhodobacterales</taxon>
        <taxon>Paracoccaceae</taxon>
        <taxon>Marivivens group</taxon>
        <taxon>Marivivens</taxon>
    </lineage>
</organism>
<accession>A0ABX0VUU8</accession>
<keyword evidence="2" id="KW-1133">Transmembrane helix</keyword>
<feature type="transmembrane region" description="Helical" evidence="2">
    <location>
        <begin position="6"/>
        <end position="24"/>
    </location>
</feature>
<keyword evidence="2" id="KW-0472">Membrane</keyword>
<gene>
    <name evidence="3" type="ORF">HCZ30_05270</name>
</gene>
<proteinExistence type="predicted"/>